<dbReference type="Gene3D" id="3.40.50.150">
    <property type="entry name" value="Vaccinia Virus protein VP39"/>
    <property type="match status" value="1"/>
</dbReference>
<dbReference type="InterPro" id="IPR019734">
    <property type="entry name" value="TPR_rpt"/>
</dbReference>
<evidence type="ECO:0000256" key="9">
    <source>
        <dbReference type="SAM" id="MobiDB-lite"/>
    </source>
</evidence>
<feature type="region of interest" description="Disordered" evidence="9">
    <location>
        <begin position="446"/>
        <end position="481"/>
    </location>
</feature>
<dbReference type="InterPro" id="IPR011990">
    <property type="entry name" value="TPR-like_helical_dom_sf"/>
</dbReference>
<reference evidence="10" key="1">
    <citation type="journal article" date="2011" name="PLoS Biol.">
        <title>Gene gain and loss during evolution of obligate parasitism in the white rust pathogen of Arabidopsis thaliana.</title>
        <authorList>
            <person name="Kemen E."/>
            <person name="Gardiner A."/>
            <person name="Schultz-Larsen T."/>
            <person name="Kemen A.C."/>
            <person name="Balmuth A.L."/>
            <person name="Robert-Seilaniantz A."/>
            <person name="Bailey K."/>
            <person name="Holub E."/>
            <person name="Studholme D.J."/>
            <person name="Maclean D."/>
            <person name="Jones J.D."/>
        </authorList>
    </citation>
    <scope>NUCLEOTIDE SEQUENCE</scope>
</reference>
<dbReference type="InterPro" id="IPR019012">
    <property type="entry name" value="RNA_cap_Gua-N2-MeTrfase"/>
</dbReference>
<dbReference type="Pfam" id="PF09445">
    <property type="entry name" value="Methyltransf_15"/>
    <property type="match status" value="1"/>
</dbReference>
<dbReference type="PROSITE" id="PS50005">
    <property type="entry name" value="TPR"/>
    <property type="match status" value="1"/>
</dbReference>
<accession>F0WTR9</accession>
<feature type="region of interest" description="Disordered" evidence="9">
    <location>
        <begin position="385"/>
        <end position="411"/>
    </location>
</feature>
<keyword evidence="8" id="KW-0802">TPR repeat</keyword>
<evidence type="ECO:0000256" key="6">
    <source>
        <dbReference type="ARBA" id="ARBA00049075"/>
    </source>
</evidence>
<name>F0WTR9_9STRA</name>
<dbReference type="CDD" id="cd02440">
    <property type="entry name" value="AdoMet_MTases"/>
    <property type="match status" value="1"/>
</dbReference>
<comment type="catalytic activity">
    <reaction evidence="6">
        <text>a 5'-end (N(7)-methyl 5'-triphosphoguanosine)-ribonucleoside in snRNA + S-adenosyl-L-methionine = a 5'-end (N(2),N(7)-dimethyl 5'-triphosphoguanosine)-ribonucleoside in snRNA + S-adenosyl-L-homocysteine + H(+)</text>
        <dbReference type="Rhea" id="RHEA:78471"/>
        <dbReference type="Rhea" id="RHEA-COMP:19085"/>
        <dbReference type="Rhea" id="RHEA-COMP:19087"/>
        <dbReference type="ChEBI" id="CHEBI:15378"/>
        <dbReference type="ChEBI" id="CHEBI:57856"/>
        <dbReference type="ChEBI" id="CHEBI:59789"/>
        <dbReference type="ChEBI" id="CHEBI:156461"/>
        <dbReference type="ChEBI" id="CHEBI:172880"/>
    </reaction>
    <physiologicalReaction direction="left-to-right" evidence="6">
        <dbReference type="Rhea" id="RHEA:78472"/>
    </physiologicalReaction>
</comment>
<reference evidence="10" key="2">
    <citation type="submission" date="2011-02" db="EMBL/GenBank/DDBJ databases">
        <authorList>
            <person name="MacLean D."/>
        </authorList>
    </citation>
    <scope>NUCLEOTIDE SEQUENCE</scope>
</reference>
<feature type="repeat" description="TPR" evidence="8">
    <location>
        <begin position="317"/>
        <end position="350"/>
    </location>
</feature>
<dbReference type="SMART" id="SM00028">
    <property type="entry name" value="TPR"/>
    <property type="match status" value="1"/>
</dbReference>
<comment type="catalytic activity">
    <reaction evidence="4">
        <text>a 5'-end (N(7)-methyl 5'-triphosphoguanosine)-ribonucleoside in snoRNA + S-adenosyl-L-methionine = a 5'-end (N(2),N(7)-dimethyl 5'-triphosphoguanosine)-ribonucleoside in snoRNA + S-adenosyl-L-homocysteine + H(+)</text>
        <dbReference type="Rhea" id="RHEA:78475"/>
        <dbReference type="Rhea" id="RHEA-COMP:19086"/>
        <dbReference type="Rhea" id="RHEA-COMP:19088"/>
        <dbReference type="ChEBI" id="CHEBI:15378"/>
        <dbReference type="ChEBI" id="CHEBI:57856"/>
        <dbReference type="ChEBI" id="CHEBI:59789"/>
        <dbReference type="ChEBI" id="CHEBI:156461"/>
        <dbReference type="ChEBI" id="CHEBI:172880"/>
    </reaction>
    <physiologicalReaction direction="left-to-right" evidence="4">
        <dbReference type="Rhea" id="RHEA:78476"/>
    </physiologicalReaction>
</comment>
<dbReference type="HOGENOM" id="CLU_369810_0_0_1"/>
<dbReference type="SUPFAM" id="SSF48452">
    <property type="entry name" value="TPR-like"/>
    <property type="match status" value="2"/>
</dbReference>
<sequence length="753" mass="86185">MSAADKNAYDAISPQLLAFPGFSVMSQNHTLDELSYESRVEAFFALVEKSSVHFDLPKFSDMRLPVEKMIIEHEDQATFIIFCKVWQSILRKHIAEDRLQKPLLLLKELISLAAAYLYFGAVDQARTILEDCICFYRDTKQSNGLIWIETKKLVLTCVNFQERLQNLIERHKRSNPPSNVVAKMLIEAQVLLVIAPYCTQLLMICASSLLRLKRFKDCCILLKEKGMVKTDPRLTLYYAQALDCCGLAEEANDLVKSFLDSVPGENSSFTELRRIINFGFLRSKAREALKRNDYRSVVSNLTRCIVLRNHYNEKELALMYFERGRANLLQKDFEPALKDLNRAFQLNPNDQHFWLQLQTAKSLNWIMIHARDIWLTTNSAQVSEKTLKRRNKRKKQKSKRQKRQKLNIDFPPEDSVNAEYFESARLQLLDEMQQAGYDGTSLPTVFGKSAKESSNEQKSCKKIQEKVQARERDQDQETDDDVLQTTAKLPIDPENAINVDTNESHAFENTLVSTKTEPEENVCGEVDGCPNISTKVAKVAEAPLYLQQDRSIMKFWRQRYQLFHRYDQGIEMDYESWYSVTPQAIAEHIAERVRCGTVVDLFAGCGGNTIQLAQTCHHVIAIEIDPLRIHKAKHNAQVYGVSDRIEWICGDALEVISRLQADVIFLSPPWGGLNYSRDVYSLKDMMINESCSGVDLFQLVSKVTENIVYYLPKTTSGDELEALVPKQSISCDQIFLNGHAKVLVAYFGDLVQS</sequence>
<proteinExistence type="inferred from homology"/>
<evidence type="ECO:0000256" key="1">
    <source>
        <dbReference type="ARBA" id="ARBA00018517"/>
    </source>
</evidence>
<comment type="catalytic activity">
    <reaction evidence="5">
        <text>a 5'-end (N(2),N(7)-dimethyl 5'-triphosphoguanosine)-ribonucleoside in snRNA + S-adenosyl-L-methionine = a 5'-end (N(2),N(2),N(7)-trimethyl 5'-triphosphoguanosine)-ribonucleoside in snRNA + S-adenosyl-L-homocysteine + H(+)</text>
        <dbReference type="Rhea" id="RHEA:78479"/>
        <dbReference type="Rhea" id="RHEA-COMP:19087"/>
        <dbReference type="Rhea" id="RHEA-COMP:19089"/>
        <dbReference type="ChEBI" id="CHEBI:15378"/>
        <dbReference type="ChEBI" id="CHEBI:57856"/>
        <dbReference type="ChEBI" id="CHEBI:59789"/>
        <dbReference type="ChEBI" id="CHEBI:167623"/>
        <dbReference type="ChEBI" id="CHEBI:172880"/>
    </reaction>
    <physiologicalReaction direction="left-to-right" evidence="5">
        <dbReference type="Rhea" id="RHEA:78480"/>
    </physiologicalReaction>
</comment>
<evidence type="ECO:0000256" key="4">
    <source>
        <dbReference type="ARBA" id="ARBA00048740"/>
    </source>
</evidence>
<evidence type="ECO:0000256" key="7">
    <source>
        <dbReference type="ARBA" id="ARBA00049790"/>
    </source>
</evidence>
<dbReference type="AlphaFoldDB" id="F0WTR9"/>
<dbReference type="EMBL" id="FR824302">
    <property type="protein sequence ID" value="CCA24762.1"/>
    <property type="molecule type" value="Genomic_DNA"/>
</dbReference>
<dbReference type="PANTHER" id="PTHR14741:SF32">
    <property type="entry name" value="TRIMETHYLGUANOSINE SYNTHASE"/>
    <property type="match status" value="1"/>
</dbReference>
<feature type="compositionally biased region" description="Basic and acidic residues" evidence="9">
    <location>
        <begin position="449"/>
        <end position="475"/>
    </location>
</feature>
<evidence type="ECO:0000313" key="10">
    <source>
        <dbReference type="EMBL" id="CCA24762.1"/>
    </source>
</evidence>
<gene>
    <name evidence="10" type="primary">AlNc14C257G9744</name>
    <name evidence="10" type="ORF">ALNC14_109060</name>
</gene>
<dbReference type="PANTHER" id="PTHR14741">
    <property type="entry name" value="S-ADENOSYLMETHIONINE-DEPENDENT METHYLTRANSFERASE RELATED"/>
    <property type="match status" value="1"/>
</dbReference>
<dbReference type="InterPro" id="IPR029063">
    <property type="entry name" value="SAM-dependent_MTases_sf"/>
</dbReference>
<protein>
    <recommendedName>
        <fullName evidence="1">Trimethylguanosine synthase</fullName>
    </recommendedName>
    <alternativeName>
        <fullName evidence="7">Cap-specific guanine-N(2) methyltransferase</fullName>
    </alternativeName>
</protein>
<evidence type="ECO:0000256" key="2">
    <source>
        <dbReference type="ARBA" id="ARBA00025783"/>
    </source>
</evidence>
<dbReference type="GO" id="GO:0005634">
    <property type="term" value="C:nucleus"/>
    <property type="evidence" value="ECO:0007669"/>
    <property type="project" value="TreeGrafter"/>
</dbReference>
<dbReference type="SUPFAM" id="SSF53335">
    <property type="entry name" value="S-adenosyl-L-methionine-dependent methyltransferases"/>
    <property type="match status" value="1"/>
</dbReference>
<comment type="similarity">
    <text evidence="2">Belongs to the methyltransferase superfamily. Trimethylguanosine synthase family.</text>
</comment>
<evidence type="ECO:0000256" key="8">
    <source>
        <dbReference type="PROSITE-ProRule" id="PRU00339"/>
    </source>
</evidence>
<organism evidence="10">
    <name type="scientific">Albugo laibachii Nc14</name>
    <dbReference type="NCBI Taxonomy" id="890382"/>
    <lineage>
        <taxon>Eukaryota</taxon>
        <taxon>Sar</taxon>
        <taxon>Stramenopiles</taxon>
        <taxon>Oomycota</taxon>
        <taxon>Peronosporomycetes</taxon>
        <taxon>Albuginales</taxon>
        <taxon>Albuginaceae</taxon>
        <taxon>Albugo</taxon>
    </lineage>
</organism>
<dbReference type="GO" id="GO:0071164">
    <property type="term" value="F:RNA cap trimethylguanosine synthase activity"/>
    <property type="evidence" value="ECO:0007669"/>
    <property type="project" value="TreeGrafter"/>
</dbReference>
<evidence type="ECO:0000256" key="5">
    <source>
        <dbReference type="ARBA" id="ARBA00048763"/>
    </source>
</evidence>
<evidence type="ECO:0000256" key="3">
    <source>
        <dbReference type="ARBA" id="ARBA00047418"/>
    </source>
</evidence>
<dbReference type="Gene3D" id="1.25.40.10">
    <property type="entry name" value="Tetratricopeptide repeat domain"/>
    <property type="match status" value="1"/>
</dbReference>
<feature type="compositionally biased region" description="Basic residues" evidence="9">
    <location>
        <begin position="387"/>
        <end position="405"/>
    </location>
</feature>
<comment type="catalytic activity">
    <reaction evidence="3">
        <text>a 5'-end (N(2),N(7)-dimethyl 5'-triphosphoguanosine)-ribonucleoside in snoRNA + S-adenosyl-L-methionine = a 5'-end (N(2),N(2),N(7)-trimethyl 5'-triphosphoguanosine)-ribonucleoside in snoRNA + S-adenosyl-L-homocysteine + H(+)</text>
        <dbReference type="Rhea" id="RHEA:78507"/>
        <dbReference type="Rhea" id="RHEA-COMP:19088"/>
        <dbReference type="Rhea" id="RHEA-COMP:19090"/>
        <dbReference type="ChEBI" id="CHEBI:15378"/>
        <dbReference type="ChEBI" id="CHEBI:57856"/>
        <dbReference type="ChEBI" id="CHEBI:59789"/>
        <dbReference type="ChEBI" id="CHEBI:167623"/>
        <dbReference type="ChEBI" id="CHEBI:172880"/>
    </reaction>
    <physiologicalReaction direction="left-to-right" evidence="3">
        <dbReference type="Rhea" id="RHEA:78508"/>
    </physiologicalReaction>
</comment>